<evidence type="ECO:0000313" key="2">
    <source>
        <dbReference type="EMBL" id="TKA42295.1"/>
    </source>
</evidence>
<sequence>MAQIPIVPDTLSIALQNQTSSSTVYAYITGQAINNNNRVALLQSDGRTVYYPDSPPNNGTPLARNVAIALGAPGNTVTVQIPQMAGGRVWFSIDRPLTFLLNPGPGLVEPSVTNPSDPNINISWSFCEFTFNSSQLFANISYVDFVCLPIALTLTSNNGIPTQHVSGMPEDGLARVCNGLRAQTAADGRRWSSLIVQSNGEDLRALAPSNGISMNPSWFATYWTDYVNQVWARYASTALTINTQAAFGAVNGQVGSAGFLDFGAAGTFAKPTALDIFSCNTGPFATGANAERNVIIPRLAAAFNRSTLLLANSFPNGVSPANYYQNPTTNHYARVVHAANLDGKGYAFPYDDVTPDGGVPQEGAVNSGSPALWTIAVGGQNAHA</sequence>
<gene>
    <name evidence="2" type="ORF">B0A49_13390</name>
</gene>
<dbReference type="InterPro" id="IPR037176">
    <property type="entry name" value="Osmotin/thaumatin-like_sf"/>
</dbReference>
<dbReference type="InterPro" id="IPR032477">
    <property type="entry name" value="Glyco_hydro_64"/>
</dbReference>
<dbReference type="CDD" id="cd09220">
    <property type="entry name" value="GH64-GluB-like"/>
    <property type="match status" value="1"/>
</dbReference>
<evidence type="ECO:0000313" key="3">
    <source>
        <dbReference type="Proteomes" id="UP000308768"/>
    </source>
</evidence>
<accession>A0A4U0V3N9</accession>
<dbReference type="AlphaFoldDB" id="A0A4U0V3N9"/>
<dbReference type="EMBL" id="NAJN01003208">
    <property type="protein sequence ID" value="TKA42295.1"/>
    <property type="molecule type" value="Genomic_DNA"/>
</dbReference>
<dbReference type="InterPro" id="IPR042517">
    <property type="entry name" value="Glyco_hydro_64_N_2"/>
</dbReference>
<dbReference type="PANTHER" id="PTHR38165:SF1">
    <property type="entry name" value="GLUCANASE B"/>
    <property type="match status" value="1"/>
</dbReference>
<proteinExistence type="predicted"/>
<evidence type="ECO:0000259" key="1">
    <source>
        <dbReference type="PROSITE" id="PS52006"/>
    </source>
</evidence>
<dbReference type="Gene3D" id="3.30.920.50">
    <property type="entry name" value="Beta-1,3-glucanase, C-terminal domain"/>
    <property type="match status" value="1"/>
</dbReference>
<dbReference type="Pfam" id="PF16483">
    <property type="entry name" value="Glyco_hydro_64"/>
    <property type="match status" value="1"/>
</dbReference>
<keyword evidence="3" id="KW-1185">Reference proteome</keyword>
<dbReference type="InterPro" id="IPR037398">
    <property type="entry name" value="Glyco_hydro_64_fam"/>
</dbReference>
<name>A0A4U0V3N9_9PEZI</name>
<comment type="caution">
    <text evidence="2">The sequence shown here is derived from an EMBL/GenBank/DDBJ whole genome shotgun (WGS) entry which is preliminary data.</text>
</comment>
<dbReference type="Gene3D" id="2.60.110.10">
    <property type="entry name" value="Thaumatin"/>
    <property type="match status" value="1"/>
</dbReference>
<dbReference type="PROSITE" id="PS52006">
    <property type="entry name" value="GH64"/>
    <property type="match status" value="1"/>
</dbReference>
<dbReference type="Proteomes" id="UP000308768">
    <property type="component" value="Unassembled WGS sequence"/>
</dbReference>
<dbReference type="PANTHER" id="PTHR38165">
    <property type="match status" value="1"/>
</dbReference>
<reference evidence="2 3" key="1">
    <citation type="submission" date="2017-03" db="EMBL/GenBank/DDBJ databases">
        <title>Genomes of endolithic fungi from Antarctica.</title>
        <authorList>
            <person name="Coleine C."/>
            <person name="Masonjones S."/>
            <person name="Stajich J.E."/>
        </authorList>
    </citation>
    <scope>NUCLEOTIDE SEQUENCE [LARGE SCALE GENOMIC DNA]</scope>
    <source>
        <strain evidence="2 3">CCFEE 5187</strain>
    </source>
</reference>
<dbReference type="OrthoDB" id="10058186at2759"/>
<organism evidence="2 3">
    <name type="scientific">Cryomyces minteri</name>
    <dbReference type="NCBI Taxonomy" id="331657"/>
    <lineage>
        <taxon>Eukaryota</taxon>
        <taxon>Fungi</taxon>
        <taxon>Dikarya</taxon>
        <taxon>Ascomycota</taxon>
        <taxon>Pezizomycotina</taxon>
        <taxon>Dothideomycetes</taxon>
        <taxon>Dothideomycetes incertae sedis</taxon>
        <taxon>Cryomyces</taxon>
    </lineage>
</organism>
<dbReference type="STRING" id="331657.A0A4U0V3N9"/>
<feature type="domain" description="GH64" evidence="1">
    <location>
        <begin position="1"/>
        <end position="373"/>
    </location>
</feature>
<protein>
    <recommendedName>
        <fullName evidence="1">GH64 domain-containing protein</fullName>
    </recommendedName>
</protein>